<feature type="transmembrane region" description="Helical" evidence="6">
    <location>
        <begin position="114"/>
        <end position="132"/>
    </location>
</feature>
<evidence type="ECO:0000256" key="5">
    <source>
        <dbReference type="ARBA" id="ARBA00023136"/>
    </source>
</evidence>
<feature type="transmembrane region" description="Helical" evidence="6">
    <location>
        <begin position="41"/>
        <end position="61"/>
    </location>
</feature>
<dbReference type="OrthoDB" id="9813903at2"/>
<evidence type="ECO:0000256" key="6">
    <source>
        <dbReference type="SAM" id="Phobius"/>
    </source>
</evidence>
<evidence type="ECO:0000256" key="1">
    <source>
        <dbReference type="ARBA" id="ARBA00004651"/>
    </source>
</evidence>
<protein>
    <submittedName>
        <fullName evidence="8">Integral membrane sensor domain MASE1</fullName>
    </submittedName>
</protein>
<keyword evidence="2" id="KW-1003">Cell membrane</keyword>
<feature type="transmembrane region" description="Helical" evidence="6">
    <location>
        <begin position="67"/>
        <end position="84"/>
    </location>
</feature>
<comment type="caution">
    <text evidence="8">The sequence shown here is derived from an EMBL/GenBank/DDBJ whole genome shotgun (WGS) entry which is preliminary data.</text>
</comment>
<feature type="transmembrane region" description="Helical" evidence="6">
    <location>
        <begin position="152"/>
        <end position="177"/>
    </location>
</feature>
<dbReference type="InterPro" id="IPR007895">
    <property type="entry name" value="MASE1"/>
</dbReference>
<keyword evidence="4 6" id="KW-1133">Transmembrane helix</keyword>
<name>A0A4R3V175_9BURK</name>
<reference evidence="8 9" key="1">
    <citation type="submission" date="2019-03" db="EMBL/GenBank/DDBJ databases">
        <title>Genomic Encyclopedia of Type Strains, Phase IV (KMG-IV): sequencing the most valuable type-strain genomes for metagenomic binning, comparative biology and taxonomic classification.</title>
        <authorList>
            <person name="Goeker M."/>
        </authorList>
    </citation>
    <scope>NUCLEOTIDE SEQUENCE [LARGE SCALE GENOMIC DNA]</scope>
    <source>
        <strain evidence="8 9">DSM 100048</strain>
    </source>
</reference>
<evidence type="ECO:0000259" key="7">
    <source>
        <dbReference type="Pfam" id="PF05231"/>
    </source>
</evidence>
<feature type="transmembrane region" description="Helical" evidence="6">
    <location>
        <begin position="226"/>
        <end position="245"/>
    </location>
</feature>
<dbReference type="Pfam" id="PF05231">
    <property type="entry name" value="MASE1"/>
    <property type="match status" value="1"/>
</dbReference>
<accession>A0A4R3V175</accession>
<feature type="transmembrane region" description="Helical" evidence="6">
    <location>
        <begin position="183"/>
        <end position="205"/>
    </location>
</feature>
<feature type="transmembrane region" description="Helical" evidence="6">
    <location>
        <begin position="302"/>
        <end position="324"/>
    </location>
</feature>
<evidence type="ECO:0000256" key="3">
    <source>
        <dbReference type="ARBA" id="ARBA00022692"/>
    </source>
</evidence>
<keyword evidence="9" id="KW-1185">Reference proteome</keyword>
<proteinExistence type="predicted"/>
<keyword evidence="5 6" id="KW-0472">Membrane</keyword>
<evidence type="ECO:0000313" key="8">
    <source>
        <dbReference type="EMBL" id="TCU97290.1"/>
    </source>
</evidence>
<evidence type="ECO:0000256" key="4">
    <source>
        <dbReference type="ARBA" id="ARBA00022989"/>
    </source>
</evidence>
<sequence>MQRTVSYQYAKHVCRALFAFIMHSTHTNPPHAPTPPTEWRIAGETILVFCCALLAALLGILTRPHGALALFWPANALLLGLFLRWPRLADIHGWLAATAGLCIADLIVESTMLSTLWLTSSHMVGIAAGYLLSQMQPSIHRKLAQPSSMLRLVVISIGAALAGAIAGAGSAPFIIGLSSLAGFSLWFSNELLNFIAILPAMLTIPDPSRWRELLRSPAPYGTRSKGNLLPLFLLCALAVLGIHIGTPEAMTLLPLLALLWCAARYSVFSTSLLTLAFSLWLMTFAWSGQLNLADGMQVSQIIVMRLLAILILMLPLLISTHSAFQRTSQP</sequence>
<evidence type="ECO:0000256" key="2">
    <source>
        <dbReference type="ARBA" id="ARBA00022475"/>
    </source>
</evidence>
<dbReference type="GO" id="GO:0005886">
    <property type="term" value="C:plasma membrane"/>
    <property type="evidence" value="ECO:0007669"/>
    <property type="project" value="UniProtKB-SubCell"/>
</dbReference>
<evidence type="ECO:0000313" key="9">
    <source>
        <dbReference type="Proteomes" id="UP000294692"/>
    </source>
</evidence>
<organism evidence="8 9">
    <name type="scientific">Paracandidimonas soli</name>
    <dbReference type="NCBI Taxonomy" id="1917182"/>
    <lineage>
        <taxon>Bacteria</taxon>
        <taxon>Pseudomonadati</taxon>
        <taxon>Pseudomonadota</taxon>
        <taxon>Betaproteobacteria</taxon>
        <taxon>Burkholderiales</taxon>
        <taxon>Alcaligenaceae</taxon>
        <taxon>Paracandidimonas</taxon>
    </lineage>
</organism>
<gene>
    <name evidence="8" type="ORF">EV686_106172</name>
</gene>
<dbReference type="Proteomes" id="UP000294692">
    <property type="component" value="Unassembled WGS sequence"/>
</dbReference>
<keyword evidence="3 6" id="KW-0812">Transmembrane</keyword>
<dbReference type="AlphaFoldDB" id="A0A4R3V175"/>
<comment type="subcellular location">
    <subcellularLocation>
        <location evidence="1">Cell membrane</location>
        <topology evidence="1">Multi-pass membrane protein</topology>
    </subcellularLocation>
</comment>
<feature type="domain" description="MASE1" evidence="7">
    <location>
        <begin position="46"/>
        <end position="314"/>
    </location>
</feature>
<dbReference type="EMBL" id="SMBX01000006">
    <property type="protein sequence ID" value="TCU97290.1"/>
    <property type="molecule type" value="Genomic_DNA"/>
</dbReference>
<feature type="transmembrane region" description="Helical" evidence="6">
    <location>
        <begin position="257"/>
        <end position="281"/>
    </location>
</feature>